<dbReference type="GeneID" id="123030233"/>
<dbReference type="KEGG" id="vko:123030233"/>
<dbReference type="GO" id="GO:2000045">
    <property type="term" value="P:regulation of G1/S transition of mitotic cell cycle"/>
    <property type="evidence" value="ECO:0007669"/>
    <property type="project" value="TreeGrafter"/>
</dbReference>
<name>A0A8D2JBQ6_VARKO</name>
<dbReference type="OMA" id="NFAWERV"/>
<dbReference type="RefSeq" id="XP_044299946.1">
    <property type="nucleotide sequence ID" value="XM_044444011.1"/>
</dbReference>
<dbReference type="CTD" id="1026"/>
<dbReference type="InterPro" id="IPR044898">
    <property type="entry name" value="CDI_dom_sf"/>
</dbReference>
<dbReference type="AlphaFoldDB" id="A0A8D2JBQ6"/>
<feature type="domain" description="Cyclin-dependent kinase inhibitor" evidence="3">
    <location>
        <begin position="20"/>
        <end position="68"/>
    </location>
</feature>
<dbReference type="Ensembl" id="ENSVKKT00000010369.1">
    <property type="protein sequence ID" value="ENSVKKP00000010120.1"/>
    <property type="gene ID" value="ENSVKKG00000007129.1"/>
</dbReference>
<gene>
    <name evidence="4" type="primary">CDKN1A</name>
</gene>
<evidence type="ECO:0000259" key="3">
    <source>
        <dbReference type="Pfam" id="PF02234"/>
    </source>
</evidence>
<dbReference type="Proteomes" id="UP000694545">
    <property type="component" value="Unplaced"/>
</dbReference>
<dbReference type="PANTHER" id="PTHR46778">
    <property type="entry name" value="CYCLIN-DEPENDENT KINASE INHIBITOR 1-RELATED"/>
    <property type="match status" value="1"/>
</dbReference>
<dbReference type="PANTHER" id="PTHR46778:SF1">
    <property type="entry name" value="CYCLIN-DEPENDENT KINASE INHIBITOR 1"/>
    <property type="match status" value="1"/>
</dbReference>
<keyword evidence="5" id="KW-1185">Reference proteome</keyword>
<evidence type="ECO:0000313" key="4">
    <source>
        <dbReference type="Ensembl" id="ENSVKKP00000010120.1"/>
    </source>
</evidence>
<organism evidence="4 5">
    <name type="scientific">Varanus komodoensis</name>
    <name type="common">Komodo dragon</name>
    <dbReference type="NCBI Taxonomy" id="61221"/>
    <lineage>
        <taxon>Eukaryota</taxon>
        <taxon>Metazoa</taxon>
        <taxon>Chordata</taxon>
        <taxon>Craniata</taxon>
        <taxon>Vertebrata</taxon>
        <taxon>Euteleostomi</taxon>
        <taxon>Lepidosauria</taxon>
        <taxon>Squamata</taxon>
        <taxon>Bifurcata</taxon>
        <taxon>Unidentata</taxon>
        <taxon>Episquamata</taxon>
        <taxon>Toxicofera</taxon>
        <taxon>Anguimorpha</taxon>
        <taxon>Paleoanguimorpha</taxon>
        <taxon>Varanoidea</taxon>
        <taxon>Varanidae</taxon>
        <taxon>Varanus</taxon>
    </lineage>
</organism>
<dbReference type="RefSeq" id="XP_044299956.1">
    <property type="nucleotide sequence ID" value="XM_044444021.1"/>
</dbReference>
<dbReference type="InterPro" id="IPR003175">
    <property type="entry name" value="CDI_dom"/>
</dbReference>
<dbReference type="Pfam" id="PF02234">
    <property type="entry name" value="CDI"/>
    <property type="match status" value="1"/>
</dbReference>
<proteinExistence type="inferred from homology"/>
<dbReference type="Gene3D" id="4.10.365.10">
    <property type="entry name" value="p27"/>
    <property type="match status" value="1"/>
</dbReference>
<keyword evidence="2" id="KW-0649">Protein kinase inhibitor</keyword>
<evidence type="ECO:0000313" key="5">
    <source>
        <dbReference type="Proteomes" id="UP000694545"/>
    </source>
</evidence>
<dbReference type="InterPro" id="IPR029841">
    <property type="entry name" value="CDKN1A"/>
</dbReference>
<reference evidence="4" key="1">
    <citation type="submission" date="2025-08" db="UniProtKB">
        <authorList>
            <consortium name="Ensembl"/>
        </authorList>
    </citation>
    <scope>IDENTIFICATION</scope>
</reference>
<sequence>MPLSESNVPRPACSRKLCKNLFGSVNHEQLQKDFQSLMRTQLEEARQKWNFDFETETPLEGPYKWEKVSHLKMLPSQDLLSYTKENCTGEKSLSSPVLLKMQPKTEQPVPVGLEACQTGSPRCLKRKQTSIKDFYSLKKRTIPYKSNP</sequence>
<reference evidence="4" key="2">
    <citation type="submission" date="2025-09" db="UniProtKB">
        <authorList>
            <consortium name="Ensembl"/>
        </authorList>
    </citation>
    <scope>IDENTIFICATION</scope>
</reference>
<evidence type="ECO:0000256" key="2">
    <source>
        <dbReference type="ARBA" id="ARBA00023013"/>
    </source>
</evidence>
<dbReference type="RefSeq" id="XP_044299937.1">
    <property type="nucleotide sequence ID" value="XM_044444002.1"/>
</dbReference>
<dbReference type="GO" id="GO:0000307">
    <property type="term" value="C:cyclin-dependent protein kinase holoenzyme complex"/>
    <property type="evidence" value="ECO:0007669"/>
    <property type="project" value="TreeGrafter"/>
</dbReference>
<protein>
    <submittedName>
        <fullName evidence="4">Cyclin dependent kinase inhibitor 1A</fullName>
    </submittedName>
</protein>
<dbReference type="GO" id="GO:0004861">
    <property type="term" value="F:cyclin-dependent protein serine/threonine kinase inhibitor activity"/>
    <property type="evidence" value="ECO:0007669"/>
    <property type="project" value="InterPro"/>
</dbReference>
<dbReference type="GO" id="GO:0005634">
    <property type="term" value="C:nucleus"/>
    <property type="evidence" value="ECO:0007669"/>
    <property type="project" value="InterPro"/>
</dbReference>
<dbReference type="GO" id="GO:0006974">
    <property type="term" value="P:DNA damage response"/>
    <property type="evidence" value="ECO:0007669"/>
    <property type="project" value="TreeGrafter"/>
</dbReference>
<dbReference type="OrthoDB" id="9940972at2759"/>
<dbReference type="GO" id="GO:0072331">
    <property type="term" value="P:signal transduction by p53 class mediator"/>
    <property type="evidence" value="ECO:0007669"/>
    <property type="project" value="InterPro"/>
</dbReference>
<evidence type="ECO:0000256" key="1">
    <source>
        <dbReference type="ARBA" id="ARBA00006726"/>
    </source>
</evidence>
<accession>A0A8D2JBQ6</accession>
<comment type="similarity">
    <text evidence="1">Belongs to the CDI family.</text>
</comment>